<name>A0AAD5QUD7_PARTN</name>
<organism evidence="1 2">
    <name type="scientific">Parelaphostrongylus tenuis</name>
    <name type="common">Meningeal worm</name>
    <dbReference type="NCBI Taxonomy" id="148309"/>
    <lineage>
        <taxon>Eukaryota</taxon>
        <taxon>Metazoa</taxon>
        <taxon>Ecdysozoa</taxon>
        <taxon>Nematoda</taxon>
        <taxon>Chromadorea</taxon>
        <taxon>Rhabditida</taxon>
        <taxon>Rhabditina</taxon>
        <taxon>Rhabditomorpha</taxon>
        <taxon>Strongyloidea</taxon>
        <taxon>Metastrongylidae</taxon>
        <taxon>Parelaphostrongylus</taxon>
    </lineage>
</organism>
<reference evidence="1" key="1">
    <citation type="submission" date="2021-06" db="EMBL/GenBank/DDBJ databases">
        <title>Parelaphostrongylus tenuis whole genome reference sequence.</title>
        <authorList>
            <person name="Garwood T.J."/>
            <person name="Larsen P.A."/>
            <person name="Fountain-Jones N.M."/>
            <person name="Garbe J.R."/>
            <person name="Macchietto M.G."/>
            <person name="Kania S.A."/>
            <person name="Gerhold R.W."/>
            <person name="Richards J.E."/>
            <person name="Wolf T.M."/>
        </authorList>
    </citation>
    <scope>NUCLEOTIDE SEQUENCE</scope>
    <source>
        <strain evidence="1">MNPRO001-30</strain>
        <tissue evidence="1">Meninges</tissue>
    </source>
</reference>
<dbReference type="AlphaFoldDB" id="A0AAD5QUD7"/>
<protein>
    <submittedName>
        <fullName evidence="1">Uncharacterized protein</fullName>
    </submittedName>
</protein>
<dbReference type="Proteomes" id="UP001196413">
    <property type="component" value="Unassembled WGS sequence"/>
</dbReference>
<sequence>MEFEVFHVRQFPSTVKTGYFVSKERSEQTTYPRIPQAIDRLEKIQVLVDKSN</sequence>
<dbReference type="EMBL" id="JAHQIW010004283">
    <property type="protein sequence ID" value="KAJ1361872.1"/>
    <property type="molecule type" value="Genomic_DNA"/>
</dbReference>
<evidence type="ECO:0000313" key="1">
    <source>
        <dbReference type="EMBL" id="KAJ1361872.1"/>
    </source>
</evidence>
<comment type="caution">
    <text evidence="1">The sequence shown here is derived from an EMBL/GenBank/DDBJ whole genome shotgun (WGS) entry which is preliminary data.</text>
</comment>
<accession>A0AAD5QUD7</accession>
<gene>
    <name evidence="1" type="ORF">KIN20_021239</name>
</gene>
<proteinExistence type="predicted"/>
<evidence type="ECO:0000313" key="2">
    <source>
        <dbReference type="Proteomes" id="UP001196413"/>
    </source>
</evidence>
<keyword evidence="2" id="KW-1185">Reference proteome</keyword>